<organism evidence="9 10">
    <name type="scientific">Derxia gummosa DSM 723</name>
    <dbReference type="NCBI Taxonomy" id="1121388"/>
    <lineage>
        <taxon>Bacteria</taxon>
        <taxon>Pseudomonadati</taxon>
        <taxon>Pseudomonadota</taxon>
        <taxon>Betaproteobacteria</taxon>
        <taxon>Burkholderiales</taxon>
        <taxon>Alcaligenaceae</taxon>
        <taxon>Derxia</taxon>
    </lineage>
</organism>
<keyword evidence="4" id="KW-0249">Electron transport</keyword>
<dbReference type="GO" id="GO:0009055">
    <property type="term" value="F:electron transfer activity"/>
    <property type="evidence" value="ECO:0007669"/>
    <property type="project" value="InterPro"/>
</dbReference>
<keyword evidence="2 7" id="KW-0349">Heme</keyword>
<keyword evidence="3 6" id="KW-0479">Metal-binding</keyword>
<dbReference type="OrthoDB" id="5520910at2"/>
<reference evidence="10" key="2">
    <citation type="journal article" date="1999" name="Structure">
        <title>Still a puzzle: why is haem covalently attached in c-type cytochromes?</title>
        <authorList>
            <person name="Barker P.D."/>
            <person name="Ferguson S.J."/>
        </authorList>
    </citation>
    <scope>NUCLEOTIDE SEQUENCE</scope>
</reference>
<keyword evidence="9" id="KW-1185">Reference proteome</keyword>
<evidence type="ECO:0000256" key="6">
    <source>
        <dbReference type="PIRSR" id="PIRSR000027-1"/>
    </source>
</evidence>
<dbReference type="InterPro" id="IPR012127">
    <property type="entry name" value="Cyt_c_prime"/>
</dbReference>
<protein>
    <submittedName>
        <fullName evidence="10">C-type cytochrome</fullName>
    </submittedName>
</protein>
<reference evidence="10" key="5">
    <citation type="journal article" date="2012" name="Protein Cell">
        <title>Continued surprises in the cytochrome c biogenesis story.</title>
        <authorList>
            <person name="Sawyer E.B."/>
            <person name="Barker P.D."/>
        </authorList>
    </citation>
    <scope>NUCLEOTIDE SEQUENCE</scope>
</reference>
<dbReference type="AlphaFoldDB" id="A0A8B6X731"/>
<feature type="chain" id="PRO_5034062582" evidence="8">
    <location>
        <begin position="22"/>
        <end position="145"/>
    </location>
</feature>
<evidence type="ECO:0000256" key="4">
    <source>
        <dbReference type="ARBA" id="ARBA00022982"/>
    </source>
</evidence>
<dbReference type="InterPro" id="IPR002321">
    <property type="entry name" value="Cyt_c_II"/>
</dbReference>
<proteinExistence type="predicted"/>
<dbReference type="InterPro" id="IPR010980">
    <property type="entry name" value="Cyt_c/b562"/>
</dbReference>
<feature type="binding site" description="axial binding residue" evidence="6">
    <location>
        <position position="140"/>
    </location>
    <ligand>
        <name>heme c</name>
        <dbReference type="ChEBI" id="CHEBI:61717"/>
    </ligand>
    <ligandPart>
        <name>Fe</name>
        <dbReference type="ChEBI" id="CHEBI:18248"/>
    </ligandPart>
</feature>
<sequence>MKSLIAAALCALGCAALPVHAADAFAKPKEAVEYREGAFNIMSVHMKRLAAMAKGDAPYDAARAESSAQLIATLSTLPWEAFIPGTVGDLKSDPIRNADNFRQLADKFEQAAKQLPASAGSIGTLRGQLNTVGAACKSCHESYRK</sequence>
<evidence type="ECO:0000313" key="10">
    <source>
        <dbReference type="RefSeq" id="WP_028313089.1"/>
    </source>
</evidence>
<evidence type="ECO:0000313" key="9">
    <source>
        <dbReference type="Proteomes" id="UP000675920"/>
    </source>
</evidence>
<feature type="binding site" description="covalent" evidence="7">
    <location>
        <position position="139"/>
    </location>
    <ligand>
        <name>heme c</name>
        <dbReference type="ChEBI" id="CHEBI:61717"/>
    </ligand>
</feature>
<dbReference type="RefSeq" id="WP_028313089.1">
    <property type="nucleotide sequence ID" value="NZ_KI519500.1"/>
</dbReference>
<evidence type="ECO:0000256" key="5">
    <source>
        <dbReference type="ARBA" id="ARBA00023004"/>
    </source>
</evidence>
<reference evidence="10" key="6">
    <citation type="journal article" date="2019" name="Int. J. Biol. Macromol.">
        <title>Cytochrome c: An extreme multifunctional protein with a key role in cell fate.</title>
        <authorList>
            <person name="Santucci R."/>
            <person name="Sinibaldi F."/>
            <person name="Cozza P."/>
            <person name="Polticelli F."/>
            <person name="Fiorucci L."/>
        </authorList>
    </citation>
    <scope>NUCLEOTIDE SEQUENCE</scope>
</reference>
<reference evidence="10" key="3">
    <citation type="journal article" date="2003" name="Philos. Trans. R. Soc. Lond., B, Biol. Sci.">
        <title>C-type cytochromes: diverse structures and biogenesis systems pose evolutionary problems.</title>
        <authorList>
            <person name="Allen J.W."/>
            <person name="Daltrop O."/>
            <person name="Stevens J.M."/>
            <person name="Ferguson S.J."/>
        </authorList>
    </citation>
    <scope>NUCLEOTIDE SEQUENCE</scope>
</reference>
<dbReference type="PIRSF" id="PIRSF000027">
    <property type="entry name" value="Cytc_c_prime"/>
    <property type="match status" value="1"/>
</dbReference>
<reference evidence="10" key="1">
    <citation type="journal article" date="1999" name="Curr. Biol.">
        <title>Cytochrome c.</title>
        <authorList>
            <person name="Kroemer G."/>
        </authorList>
    </citation>
    <scope>NUCLEOTIDE SEQUENCE</scope>
</reference>
<feature type="binding site" description="covalent" evidence="7">
    <location>
        <position position="136"/>
    </location>
    <ligand>
        <name>heme c</name>
        <dbReference type="ChEBI" id="CHEBI:61717"/>
    </ligand>
</feature>
<evidence type="ECO:0000256" key="3">
    <source>
        <dbReference type="ARBA" id="ARBA00022723"/>
    </source>
</evidence>
<dbReference type="GO" id="GO:0005506">
    <property type="term" value="F:iron ion binding"/>
    <property type="evidence" value="ECO:0007669"/>
    <property type="project" value="InterPro"/>
</dbReference>
<name>A0A8B6X731_9BURK</name>
<dbReference type="Gene3D" id="1.20.120.10">
    <property type="entry name" value="Cytochrome c/b562"/>
    <property type="match status" value="1"/>
</dbReference>
<keyword evidence="8" id="KW-0732">Signal</keyword>
<reference evidence="10" key="7">
    <citation type="submission" date="2025-08" db="UniProtKB">
        <authorList>
            <consortium name="RefSeq"/>
        </authorList>
    </citation>
    <scope>IDENTIFICATION</scope>
</reference>
<comment type="PTM">
    <text evidence="7">Binds 1 heme group per subunit.</text>
</comment>
<dbReference type="GO" id="GO:0022900">
    <property type="term" value="P:electron transport chain"/>
    <property type="evidence" value="ECO:0007669"/>
    <property type="project" value="InterPro"/>
</dbReference>
<evidence type="ECO:0000256" key="1">
    <source>
        <dbReference type="ARBA" id="ARBA00022448"/>
    </source>
</evidence>
<dbReference type="GO" id="GO:0020037">
    <property type="term" value="F:heme binding"/>
    <property type="evidence" value="ECO:0007669"/>
    <property type="project" value="InterPro"/>
</dbReference>
<dbReference type="Pfam" id="PF01322">
    <property type="entry name" value="Cytochrom_C_2"/>
    <property type="match status" value="1"/>
</dbReference>
<dbReference type="SUPFAM" id="SSF47175">
    <property type="entry name" value="Cytochromes"/>
    <property type="match status" value="1"/>
</dbReference>
<reference evidence="10" key="4">
    <citation type="journal article" date="2008" name="Nat. Rev. Mol. Cell Biol.">
        <title>Cytochrome c: functions beyond respiration.</title>
        <authorList>
            <person name="Ow Y.P."/>
            <person name="Green D.R."/>
            <person name="Hao Z."/>
            <person name="Mak T.W."/>
        </authorList>
    </citation>
    <scope>NUCLEOTIDE SEQUENCE</scope>
</reference>
<evidence type="ECO:0000256" key="2">
    <source>
        <dbReference type="ARBA" id="ARBA00022617"/>
    </source>
</evidence>
<dbReference type="Proteomes" id="UP000675920">
    <property type="component" value="Unplaced"/>
</dbReference>
<evidence type="ECO:0000256" key="8">
    <source>
        <dbReference type="SAM" id="SignalP"/>
    </source>
</evidence>
<dbReference type="PROSITE" id="PS51009">
    <property type="entry name" value="CYTCII"/>
    <property type="match status" value="1"/>
</dbReference>
<keyword evidence="1" id="KW-0813">Transport</keyword>
<keyword evidence="5 6" id="KW-0408">Iron</keyword>
<dbReference type="GO" id="GO:0042597">
    <property type="term" value="C:periplasmic space"/>
    <property type="evidence" value="ECO:0007669"/>
    <property type="project" value="InterPro"/>
</dbReference>
<evidence type="ECO:0000256" key="7">
    <source>
        <dbReference type="PIRSR" id="PIRSR000027-2"/>
    </source>
</evidence>
<feature type="signal peptide" evidence="8">
    <location>
        <begin position="1"/>
        <end position="21"/>
    </location>
</feature>
<accession>A0A8B6X731</accession>